<keyword evidence="7" id="KW-0902">Two-component regulatory system</keyword>
<dbReference type="InterPro" id="IPR004358">
    <property type="entry name" value="Sig_transdc_His_kin-like_C"/>
</dbReference>
<keyword evidence="8" id="KW-0472">Membrane</keyword>
<dbReference type="InterPro" id="IPR036890">
    <property type="entry name" value="HATPase_C_sf"/>
</dbReference>
<dbReference type="SUPFAM" id="SSF55874">
    <property type="entry name" value="ATPase domain of HSP90 chaperone/DNA topoisomerase II/histidine kinase"/>
    <property type="match status" value="1"/>
</dbReference>
<dbReference type="PANTHER" id="PTHR43065:SF46">
    <property type="entry name" value="C4-DICARBOXYLATE TRANSPORT SENSOR PROTEIN DCTB"/>
    <property type="match status" value="1"/>
</dbReference>
<evidence type="ECO:0000256" key="1">
    <source>
        <dbReference type="ARBA" id="ARBA00000085"/>
    </source>
</evidence>
<evidence type="ECO:0000313" key="10">
    <source>
        <dbReference type="EMBL" id="AGH13556.1"/>
    </source>
</evidence>
<dbReference type="GO" id="GO:0000160">
    <property type="term" value="P:phosphorelay signal transduction system"/>
    <property type="evidence" value="ECO:0007669"/>
    <property type="project" value="UniProtKB-KW"/>
</dbReference>
<evidence type="ECO:0000256" key="8">
    <source>
        <dbReference type="SAM" id="Phobius"/>
    </source>
</evidence>
<feature type="transmembrane region" description="Helical" evidence="8">
    <location>
        <begin position="6"/>
        <end position="25"/>
    </location>
</feature>
<dbReference type="GO" id="GO:0005524">
    <property type="term" value="F:ATP binding"/>
    <property type="evidence" value="ECO:0007669"/>
    <property type="project" value="UniProtKB-KW"/>
</dbReference>
<sequence>MPLWGIILTVVAAIIVTAVITALYIREKDRRKLEYMLDAFEDGEYNFRFTEDNRFNKTLNRIKWIVERRRQQNEQESWTKLIRVLTHEIMNTVSPIASLSDALSRYVDVPDKSRDIDVKAGLEAISSSSKDLIKFVESYRELAGVARPVRKGLMVDDLVLMVIDLTSEQCSAAGASCSYRAESEDILIYADESQISRILINLVKNAVQAGAMHIGISAGIDSSEQTVIKVTNDGAAITPEAQEQIFIPFFTTKRDGSGIGLSLSRQIMRAHNGTLDLTRSDEQCTEFTMVFK</sequence>
<keyword evidence="4" id="KW-0547">Nucleotide-binding</keyword>
<dbReference type="Pfam" id="PF02518">
    <property type="entry name" value="HATPase_c"/>
    <property type="match status" value="1"/>
</dbReference>
<dbReference type="PANTHER" id="PTHR43065">
    <property type="entry name" value="SENSOR HISTIDINE KINASE"/>
    <property type="match status" value="1"/>
</dbReference>
<evidence type="ECO:0000256" key="4">
    <source>
        <dbReference type="ARBA" id="ARBA00022741"/>
    </source>
</evidence>
<evidence type="ECO:0000256" key="3">
    <source>
        <dbReference type="ARBA" id="ARBA00022679"/>
    </source>
</evidence>
<proteinExistence type="predicted"/>
<dbReference type="EC" id="2.7.13.3" evidence="2"/>
<keyword evidence="5" id="KW-0418">Kinase</keyword>
<evidence type="ECO:0000256" key="2">
    <source>
        <dbReference type="ARBA" id="ARBA00012438"/>
    </source>
</evidence>
<dbReference type="SMART" id="SM00387">
    <property type="entry name" value="HATPase_c"/>
    <property type="match status" value="1"/>
</dbReference>
<dbReference type="Gene3D" id="3.30.565.10">
    <property type="entry name" value="Histidine kinase-like ATPase, C-terminal domain"/>
    <property type="match status" value="1"/>
</dbReference>
<name>R9QZW8_9BACT</name>
<dbReference type="InterPro" id="IPR005467">
    <property type="entry name" value="His_kinase_dom"/>
</dbReference>
<dbReference type="GO" id="GO:0004673">
    <property type="term" value="F:protein histidine kinase activity"/>
    <property type="evidence" value="ECO:0007669"/>
    <property type="project" value="UniProtKB-EC"/>
</dbReference>
<dbReference type="AlphaFoldDB" id="R9QZW8"/>
<comment type="catalytic activity">
    <reaction evidence="1">
        <text>ATP + protein L-histidine = ADP + protein N-phospho-L-histidine.</text>
        <dbReference type="EC" id="2.7.13.3"/>
    </reaction>
</comment>
<evidence type="ECO:0000259" key="9">
    <source>
        <dbReference type="PROSITE" id="PS50109"/>
    </source>
</evidence>
<evidence type="ECO:0000256" key="7">
    <source>
        <dbReference type="ARBA" id="ARBA00023012"/>
    </source>
</evidence>
<keyword evidence="3" id="KW-0808">Transferase</keyword>
<keyword evidence="8" id="KW-1133">Transmembrane helix</keyword>
<reference evidence="10" key="1">
    <citation type="submission" date="2012-06" db="EMBL/GenBank/DDBJ databases">
        <title>A novel metagenomic alpha-L-rhamnosidase with high activity on rutin.</title>
        <authorList>
            <person name="Rabausch U."/>
            <person name="Streit W.R."/>
        </authorList>
    </citation>
    <scope>NUCLEOTIDE SEQUENCE</scope>
</reference>
<dbReference type="EMBL" id="JX188020">
    <property type="protein sequence ID" value="AGH13556.1"/>
    <property type="molecule type" value="Genomic_DNA"/>
</dbReference>
<dbReference type="PROSITE" id="PS50109">
    <property type="entry name" value="HIS_KIN"/>
    <property type="match status" value="1"/>
</dbReference>
<accession>R9QZW8</accession>
<dbReference type="InterPro" id="IPR003594">
    <property type="entry name" value="HATPase_dom"/>
</dbReference>
<evidence type="ECO:0000256" key="5">
    <source>
        <dbReference type="ARBA" id="ARBA00022777"/>
    </source>
</evidence>
<feature type="domain" description="Histidine kinase" evidence="9">
    <location>
        <begin position="84"/>
        <end position="292"/>
    </location>
</feature>
<evidence type="ECO:0000256" key="6">
    <source>
        <dbReference type="ARBA" id="ARBA00022840"/>
    </source>
</evidence>
<dbReference type="PRINTS" id="PR00344">
    <property type="entry name" value="BCTRLSENSOR"/>
</dbReference>
<keyword evidence="8" id="KW-0812">Transmembrane</keyword>
<protein>
    <recommendedName>
        <fullName evidence="2">histidine kinase</fullName>
        <ecNumber evidence="2">2.7.13.3</ecNumber>
    </recommendedName>
</protein>
<keyword evidence="6" id="KW-0067">ATP-binding</keyword>
<organism evidence="10">
    <name type="scientific">uncultured bacterium pUR16A2</name>
    <dbReference type="NCBI Taxonomy" id="1204710"/>
    <lineage>
        <taxon>Bacteria</taxon>
        <taxon>environmental samples</taxon>
    </lineage>
</organism>